<name>A0ABW0P9Y5_9HYPH</name>
<gene>
    <name evidence="1" type="ORF">ACFPN9_29250</name>
</gene>
<keyword evidence="2" id="KW-1185">Reference proteome</keyword>
<dbReference type="RefSeq" id="WP_377818060.1">
    <property type="nucleotide sequence ID" value="NZ_JBHSLU010000161.1"/>
</dbReference>
<evidence type="ECO:0000313" key="2">
    <source>
        <dbReference type="Proteomes" id="UP001596060"/>
    </source>
</evidence>
<comment type="caution">
    <text evidence="1">The sequence shown here is derived from an EMBL/GenBank/DDBJ whole genome shotgun (WGS) entry which is preliminary data.</text>
</comment>
<organism evidence="1 2">
    <name type="scientific">Bosea massiliensis</name>
    <dbReference type="NCBI Taxonomy" id="151419"/>
    <lineage>
        <taxon>Bacteria</taxon>
        <taxon>Pseudomonadati</taxon>
        <taxon>Pseudomonadota</taxon>
        <taxon>Alphaproteobacteria</taxon>
        <taxon>Hyphomicrobiales</taxon>
        <taxon>Boseaceae</taxon>
        <taxon>Bosea</taxon>
    </lineage>
</organism>
<accession>A0ABW0P9Y5</accession>
<evidence type="ECO:0000313" key="1">
    <source>
        <dbReference type="EMBL" id="MFC5509305.1"/>
    </source>
</evidence>
<protein>
    <submittedName>
        <fullName evidence="1">Uncharacterized protein</fullName>
    </submittedName>
</protein>
<dbReference type="EMBL" id="JBHSLU010000161">
    <property type="protein sequence ID" value="MFC5509305.1"/>
    <property type="molecule type" value="Genomic_DNA"/>
</dbReference>
<proteinExistence type="predicted"/>
<reference evidence="2" key="1">
    <citation type="journal article" date="2019" name="Int. J. Syst. Evol. Microbiol.">
        <title>The Global Catalogue of Microorganisms (GCM) 10K type strain sequencing project: providing services to taxonomists for standard genome sequencing and annotation.</title>
        <authorList>
            <consortium name="The Broad Institute Genomics Platform"/>
            <consortium name="The Broad Institute Genome Sequencing Center for Infectious Disease"/>
            <person name="Wu L."/>
            <person name="Ma J."/>
        </authorList>
    </citation>
    <scope>NUCLEOTIDE SEQUENCE [LARGE SCALE GENOMIC DNA]</scope>
    <source>
        <strain evidence="2">CCUG 43117</strain>
    </source>
</reference>
<dbReference type="Proteomes" id="UP001596060">
    <property type="component" value="Unassembled WGS sequence"/>
</dbReference>
<sequence>MAQSRKFRFEIITQLGDDRPRLVSRHHHRRTADRRLLRLPLRPGENVSILDEGSIVRFMRCPTDSEMGDLPF</sequence>